<accession>A0A4R3M982</accession>
<protein>
    <submittedName>
        <fullName evidence="1">Uncharacterized protein</fullName>
    </submittedName>
</protein>
<evidence type="ECO:0000313" key="1">
    <source>
        <dbReference type="EMBL" id="TCT07935.1"/>
    </source>
</evidence>
<dbReference type="OrthoDB" id="7862614at2"/>
<evidence type="ECO:0000313" key="2">
    <source>
        <dbReference type="Proteomes" id="UP000294664"/>
    </source>
</evidence>
<organism evidence="1 2">
    <name type="scientific">Aquabacter spiritensis</name>
    <dbReference type="NCBI Taxonomy" id="933073"/>
    <lineage>
        <taxon>Bacteria</taxon>
        <taxon>Pseudomonadati</taxon>
        <taxon>Pseudomonadota</taxon>
        <taxon>Alphaproteobacteria</taxon>
        <taxon>Hyphomicrobiales</taxon>
        <taxon>Xanthobacteraceae</taxon>
        <taxon>Aquabacter</taxon>
    </lineage>
</organism>
<name>A0A4R3M982_9HYPH</name>
<gene>
    <name evidence="1" type="ORF">EDC64_101454</name>
</gene>
<keyword evidence="2" id="KW-1185">Reference proteome</keyword>
<dbReference type="AlphaFoldDB" id="A0A4R3M982"/>
<proteinExistence type="predicted"/>
<dbReference type="EMBL" id="SMAI01000001">
    <property type="protein sequence ID" value="TCT07935.1"/>
    <property type="molecule type" value="Genomic_DNA"/>
</dbReference>
<dbReference type="RefSeq" id="WP_132029426.1">
    <property type="nucleotide sequence ID" value="NZ_SMAI01000001.1"/>
</dbReference>
<dbReference type="Proteomes" id="UP000294664">
    <property type="component" value="Unassembled WGS sequence"/>
</dbReference>
<sequence>MAASSRNRYFDARALPLEVVFPYEQLLAESLRGFLGELCLTSSEVILAYVDGEQAENIGDLVASSAELTLKPGLLRYGRGATIDSTFGCPPELSIDLELHHASLAAYFRVVFEAQAVGVRMDGILFRDALGAPEDNFRRFAVALAECRLANQ</sequence>
<comment type="caution">
    <text evidence="1">The sequence shown here is derived from an EMBL/GenBank/DDBJ whole genome shotgun (WGS) entry which is preliminary data.</text>
</comment>
<reference evidence="1 2" key="1">
    <citation type="submission" date="2019-03" db="EMBL/GenBank/DDBJ databases">
        <title>Genomic Encyclopedia of Type Strains, Phase IV (KMG-IV): sequencing the most valuable type-strain genomes for metagenomic binning, comparative biology and taxonomic classification.</title>
        <authorList>
            <person name="Goeker M."/>
        </authorList>
    </citation>
    <scope>NUCLEOTIDE SEQUENCE [LARGE SCALE GENOMIC DNA]</scope>
    <source>
        <strain evidence="1 2">DSM 9035</strain>
    </source>
</reference>